<evidence type="ECO:0000313" key="2">
    <source>
        <dbReference type="EMBL" id="GFP81729.1"/>
    </source>
</evidence>
<keyword evidence="3" id="KW-1185">Reference proteome</keyword>
<gene>
    <name evidence="2" type="ORF">PHJA_000316200</name>
</gene>
<dbReference type="OrthoDB" id="430315at2759"/>
<accession>A0A830B8Y9</accession>
<feature type="compositionally biased region" description="Pro residues" evidence="1">
    <location>
        <begin position="43"/>
        <end position="55"/>
    </location>
</feature>
<feature type="compositionally biased region" description="Basic residues" evidence="1">
    <location>
        <begin position="85"/>
        <end position="94"/>
    </location>
</feature>
<dbReference type="SUPFAM" id="SSF49870">
    <property type="entry name" value="Osmotin, thaumatin-like protein"/>
    <property type="match status" value="1"/>
</dbReference>
<sequence length="210" mass="23071">MLPPSRRASSSPWSTTAPSPSGPPFSPTSATRPSSAAAHPPHPHPPLLPRPPIPLVRPHLGPHRLLPLQRQLLLRHRLLWRPPRVRRPQRRRPRHPDAVLPPPRRHRPLLLRRQPRRQLQRPHDGDTPRGEGSLPGGGVLANLLATCPHGLQVSGPTHGAVVGCKSGCVAHGTDELCYRNHYNSLAHVSGDQLLGVLQACLPNNLHLRAQ</sequence>
<dbReference type="InterPro" id="IPR037176">
    <property type="entry name" value="Osmotin/thaumatin-like_sf"/>
</dbReference>
<organism evidence="2 3">
    <name type="scientific">Phtheirospermum japonicum</name>
    <dbReference type="NCBI Taxonomy" id="374723"/>
    <lineage>
        <taxon>Eukaryota</taxon>
        <taxon>Viridiplantae</taxon>
        <taxon>Streptophyta</taxon>
        <taxon>Embryophyta</taxon>
        <taxon>Tracheophyta</taxon>
        <taxon>Spermatophyta</taxon>
        <taxon>Magnoliopsida</taxon>
        <taxon>eudicotyledons</taxon>
        <taxon>Gunneridae</taxon>
        <taxon>Pentapetalae</taxon>
        <taxon>asterids</taxon>
        <taxon>lamiids</taxon>
        <taxon>Lamiales</taxon>
        <taxon>Orobanchaceae</taxon>
        <taxon>Orobanchaceae incertae sedis</taxon>
        <taxon>Phtheirospermum</taxon>
    </lineage>
</organism>
<dbReference type="Proteomes" id="UP000653305">
    <property type="component" value="Unassembled WGS sequence"/>
</dbReference>
<feature type="region of interest" description="Disordered" evidence="1">
    <location>
        <begin position="85"/>
        <end position="136"/>
    </location>
</feature>
<dbReference type="EMBL" id="BMAC01000034">
    <property type="protein sequence ID" value="GFP81729.1"/>
    <property type="molecule type" value="Genomic_DNA"/>
</dbReference>
<protein>
    <submittedName>
        <fullName evidence="2">Osmotin-like protein</fullName>
    </submittedName>
</protein>
<feature type="region of interest" description="Disordered" evidence="1">
    <location>
        <begin position="1"/>
        <end position="55"/>
    </location>
</feature>
<evidence type="ECO:0000313" key="3">
    <source>
        <dbReference type="Proteomes" id="UP000653305"/>
    </source>
</evidence>
<feature type="compositionally biased region" description="Basic residues" evidence="1">
    <location>
        <begin position="103"/>
        <end position="120"/>
    </location>
</feature>
<reference evidence="2" key="1">
    <citation type="submission" date="2020-07" db="EMBL/GenBank/DDBJ databases">
        <title>Ethylene signaling mediates host invasion by parasitic plants.</title>
        <authorList>
            <person name="Yoshida S."/>
        </authorList>
    </citation>
    <scope>NUCLEOTIDE SEQUENCE</scope>
    <source>
        <strain evidence="2">Okayama</strain>
    </source>
</reference>
<dbReference type="AlphaFoldDB" id="A0A830B8Y9"/>
<feature type="compositionally biased region" description="Low complexity" evidence="1">
    <location>
        <begin position="1"/>
        <end position="19"/>
    </location>
</feature>
<comment type="caution">
    <text evidence="2">The sequence shown here is derived from an EMBL/GenBank/DDBJ whole genome shotgun (WGS) entry which is preliminary data.</text>
</comment>
<proteinExistence type="predicted"/>
<name>A0A830B8Y9_9LAMI</name>
<feature type="compositionally biased region" description="Low complexity" evidence="1">
    <location>
        <begin position="27"/>
        <end position="39"/>
    </location>
</feature>
<dbReference type="Gene3D" id="2.60.110.10">
    <property type="entry name" value="Thaumatin"/>
    <property type="match status" value="1"/>
</dbReference>
<evidence type="ECO:0000256" key="1">
    <source>
        <dbReference type="SAM" id="MobiDB-lite"/>
    </source>
</evidence>